<feature type="domain" description="Tyr recombinase" evidence="2">
    <location>
        <begin position="1"/>
        <end position="72"/>
    </location>
</feature>
<dbReference type="EMBL" id="CADCUS010000535">
    <property type="protein sequence ID" value="CAA9439943.1"/>
    <property type="molecule type" value="Genomic_DNA"/>
</dbReference>
<accession>A0A6J4QF05</accession>
<evidence type="ECO:0000313" key="3">
    <source>
        <dbReference type="EMBL" id="CAA9439943.1"/>
    </source>
</evidence>
<protein>
    <submittedName>
        <fullName evidence="3">Phage integrase family protein</fullName>
    </submittedName>
</protein>
<dbReference type="AlphaFoldDB" id="A0A6J4QF05"/>
<dbReference type="GO" id="GO:0015074">
    <property type="term" value="P:DNA integration"/>
    <property type="evidence" value="ECO:0007669"/>
    <property type="project" value="InterPro"/>
</dbReference>
<evidence type="ECO:0000256" key="1">
    <source>
        <dbReference type="ARBA" id="ARBA00023172"/>
    </source>
</evidence>
<reference evidence="3" key="1">
    <citation type="submission" date="2020-02" db="EMBL/GenBank/DDBJ databases">
        <authorList>
            <person name="Meier V. D."/>
        </authorList>
    </citation>
    <scope>NUCLEOTIDE SEQUENCE</scope>
    <source>
        <strain evidence="3">AVDCRST_MAG66</strain>
    </source>
</reference>
<dbReference type="InterPro" id="IPR002104">
    <property type="entry name" value="Integrase_catalytic"/>
</dbReference>
<dbReference type="Gene3D" id="1.10.443.10">
    <property type="entry name" value="Intergrase catalytic core"/>
    <property type="match status" value="1"/>
</dbReference>
<dbReference type="InterPro" id="IPR013762">
    <property type="entry name" value="Integrase-like_cat_sf"/>
</dbReference>
<dbReference type="GO" id="GO:0003677">
    <property type="term" value="F:DNA binding"/>
    <property type="evidence" value="ECO:0007669"/>
    <property type="project" value="InterPro"/>
</dbReference>
<keyword evidence="1" id="KW-0233">DNA recombination</keyword>
<dbReference type="GO" id="GO:0006310">
    <property type="term" value="P:DNA recombination"/>
    <property type="evidence" value="ECO:0007669"/>
    <property type="project" value="UniProtKB-KW"/>
</dbReference>
<dbReference type="SUPFAM" id="SSF56349">
    <property type="entry name" value="DNA breaking-rejoining enzymes"/>
    <property type="match status" value="1"/>
</dbReference>
<dbReference type="PROSITE" id="PS51898">
    <property type="entry name" value="TYR_RECOMBINASE"/>
    <property type="match status" value="1"/>
</dbReference>
<name>A0A6J4QF05_9PSEU</name>
<organism evidence="3">
    <name type="scientific">uncultured Pseudonocardia sp</name>
    <dbReference type="NCBI Taxonomy" id="211455"/>
    <lineage>
        <taxon>Bacteria</taxon>
        <taxon>Bacillati</taxon>
        <taxon>Actinomycetota</taxon>
        <taxon>Actinomycetes</taxon>
        <taxon>Pseudonocardiales</taxon>
        <taxon>Pseudonocardiaceae</taxon>
        <taxon>Pseudonocardia</taxon>
        <taxon>environmental samples</taxon>
    </lineage>
</organism>
<evidence type="ECO:0000259" key="2">
    <source>
        <dbReference type="PROSITE" id="PS51898"/>
    </source>
</evidence>
<gene>
    <name evidence="3" type="ORF">AVDCRST_MAG66-3878</name>
</gene>
<proteinExistence type="predicted"/>
<dbReference type="InterPro" id="IPR011010">
    <property type="entry name" value="DNA_brk_join_enz"/>
</dbReference>
<dbReference type="Pfam" id="PF00589">
    <property type="entry name" value="Phage_integrase"/>
    <property type="match status" value="1"/>
</dbReference>
<sequence>MGYLWRKARPAAGLPTLRMHDLRHFYASGLIAAGCDVVTVQRALGHASATVTLSTYAHLWPSAEDRTRGRGDEHARRGARPG</sequence>
<dbReference type="PROSITE" id="PS51257">
    <property type="entry name" value="PROKAR_LIPOPROTEIN"/>
    <property type="match status" value="1"/>
</dbReference>